<comment type="caution">
    <text evidence="3">The sequence shown here is derived from an EMBL/GenBank/DDBJ whole genome shotgun (WGS) entry which is preliminary data.</text>
</comment>
<dbReference type="PRINTS" id="PR00081">
    <property type="entry name" value="GDHRDH"/>
</dbReference>
<name>A0ABV8BUB4_9PSEU</name>
<dbReference type="CDD" id="cd05233">
    <property type="entry name" value="SDR_c"/>
    <property type="match status" value="1"/>
</dbReference>
<keyword evidence="2 3" id="KW-0560">Oxidoreductase</keyword>
<evidence type="ECO:0000313" key="4">
    <source>
        <dbReference type="Proteomes" id="UP001595690"/>
    </source>
</evidence>
<evidence type="ECO:0000313" key="3">
    <source>
        <dbReference type="EMBL" id="MFC3892846.1"/>
    </source>
</evidence>
<sequence>MGRYESKKVVITGGSSGIGLAAAQSLVDEGARVLITGRTKETLDAAAEQLGENAVAVRSDATSLSDIEALADRVKTEFGTVDVLIGNAGGNNGYGPFETITEEMYDQNLMVNAKGPYFTIQKLAPLMADGSGIVLTTTIANSLGLPMFSTYAAGKAALRSMTRSLARELLPRKIRVNAVSPGAIDSGALERALPPEMVDQAVAQFIATTPMQRLGTPAEVVKAMLFLAFDATYTTGAELVVDGGTTQL</sequence>
<dbReference type="Gene3D" id="3.40.50.720">
    <property type="entry name" value="NAD(P)-binding Rossmann-like Domain"/>
    <property type="match status" value="1"/>
</dbReference>
<proteinExistence type="inferred from homology"/>
<dbReference type="EC" id="1.1.1.47" evidence="3"/>
<dbReference type="PANTHER" id="PTHR43669">
    <property type="entry name" value="5-KETO-D-GLUCONATE 5-REDUCTASE"/>
    <property type="match status" value="1"/>
</dbReference>
<dbReference type="SUPFAM" id="SSF51735">
    <property type="entry name" value="NAD(P)-binding Rossmann-fold domains"/>
    <property type="match status" value="1"/>
</dbReference>
<dbReference type="PRINTS" id="PR00080">
    <property type="entry name" value="SDRFAMILY"/>
</dbReference>
<reference evidence="4" key="1">
    <citation type="journal article" date="2019" name="Int. J. Syst. Evol. Microbiol.">
        <title>The Global Catalogue of Microorganisms (GCM) 10K type strain sequencing project: providing services to taxonomists for standard genome sequencing and annotation.</title>
        <authorList>
            <consortium name="The Broad Institute Genomics Platform"/>
            <consortium name="The Broad Institute Genome Sequencing Center for Infectious Disease"/>
            <person name="Wu L."/>
            <person name="Ma J."/>
        </authorList>
    </citation>
    <scope>NUCLEOTIDE SEQUENCE [LARGE SCALE GENOMIC DNA]</scope>
    <source>
        <strain evidence="4">CGMCC 4.7405</strain>
    </source>
</reference>
<keyword evidence="4" id="KW-1185">Reference proteome</keyword>
<dbReference type="Proteomes" id="UP001595690">
    <property type="component" value="Unassembled WGS sequence"/>
</dbReference>
<protein>
    <submittedName>
        <fullName evidence="3">Glucose 1-dehydrogenase</fullName>
        <ecNumber evidence="3">1.1.1.47</ecNumber>
    </submittedName>
</protein>
<dbReference type="PANTHER" id="PTHR43669:SF3">
    <property type="entry name" value="ALCOHOL DEHYDROGENASE, PUTATIVE (AFU_ORTHOLOGUE AFUA_3G03445)-RELATED"/>
    <property type="match status" value="1"/>
</dbReference>
<dbReference type="Pfam" id="PF13561">
    <property type="entry name" value="adh_short_C2"/>
    <property type="match status" value="1"/>
</dbReference>
<dbReference type="InterPro" id="IPR002347">
    <property type="entry name" value="SDR_fam"/>
</dbReference>
<dbReference type="InterPro" id="IPR036291">
    <property type="entry name" value="NAD(P)-bd_dom_sf"/>
</dbReference>
<dbReference type="NCBIfam" id="NF005559">
    <property type="entry name" value="PRK07231.1"/>
    <property type="match status" value="1"/>
</dbReference>
<evidence type="ECO:0000256" key="2">
    <source>
        <dbReference type="ARBA" id="ARBA00023002"/>
    </source>
</evidence>
<gene>
    <name evidence="3" type="ORF">ACFOWZ_15320</name>
</gene>
<comment type="similarity">
    <text evidence="1">Belongs to the short-chain dehydrogenases/reductases (SDR) family.</text>
</comment>
<organism evidence="3 4">
    <name type="scientific">Lentzea rhizosphaerae</name>
    <dbReference type="NCBI Taxonomy" id="2041025"/>
    <lineage>
        <taxon>Bacteria</taxon>
        <taxon>Bacillati</taxon>
        <taxon>Actinomycetota</taxon>
        <taxon>Actinomycetes</taxon>
        <taxon>Pseudonocardiales</taxon>
        <taxon>Pseudonocardiaceae</taxon>
        <taxon>Lentzea</taxon>
    </lineage>
</organism>
<evidence type="ECO:0000256" key="1">
    <source>
        <dbReference type="ARBA" id="ARBA00006484"/>
    </source>
</evidence>
<accession>A0ABV8BUB4</accession>
<dbReference type="EMBL" id="JBHRZI010000012">
    <property type="protein sequence ID" value="MFC3892846.1"/>
    <property type="molecule type" value="Genomic_DNA"/>
</dbReference>
<dbReference type="GO" id="GO:0047936">
    <property type="term" value="F:glucose 1-dehydrogenase [NAD(P)+] activity"/>
    <property type="evidence" value="ECO:0007669"/>
    <property type="project" value="UniProtKB-EC"/>
</dbReference>
<dbReference type="RefSeq" id="WP_382372867.1">
    <property type="nucleotide sequence ID" value="NZ_JBHRZI010000012.1"/>
</dbReference>